<dbReference type="EMBL" id="LR999458">
    <property type="protein sequence ID" value="CAE6240507.1"/>
    <property type="molecule type" value="Genomic_DNA"/>
</dbReference>
<dbReference type="FunFam" id="3.30.70.330:FF:000417">
    <property type="entry name" value="RNA recognition motif-containing protein"/>
    <property type="match status" value="1"/>
</dbReference>
<feature type="compositionally biased region" description="Polar residues" evidence="3">
    <location>
        <begin position="141"/>
        <end position="152"/>
    </location>
</feature>
<dbReference type="Pfam" id="PF00076">
    <property type="entry name" value="RRM_1"/>
    <property type="match status" value="1"/>
</dbReference>
<evidence type="ECO:0000256" key="1">
    <source>
        <dbReference type="ARBA" id="ARBA00022884"/>
    </source>
</evidence>
<dbReference type="InterPro" id="IPR000504">
    <property type="entry name" value="RRM_dom"/>
</dbReference>
<protein>
    <recommendedName>
        <fullName evidence="4">RRM domain-containing protein</fullName>
    </recommendedName>
</protein>
<dbReference type="Gene3D" id="3.30.70.330">
    <property type="match status" value="1"/>
</dbReference>
<evidence type="ECO:0000313" key="5">
    <source>
        <dbReference type="EMBL" id="CAE6240507.1"/>
    </source>
</evidence>
<keyword evidence="1 2" id="KW-0694">RNA-binding</keyword>
<proteinExistence type="predicted"/>
<gene>
    <name evidence="5" type="ORF">AARE701A_LOCUS21499</name>
</gene>
<evidence type="ECO:0000313" key="6">
    <source>
        <dbReference type="Proteomes" id="UP000682877"/>
    </source>
</evidence>
<dbReference type="GO" id="GO:0080156">
    <property type="term" value="P:mitochondrial mRNA modification"/>
    <property type="evidence" value="ECO:0007669"/>
    <property type="project" value="TreeGrafter"/>
</dbReference>
<name>A0A8S2B329_ARAAE</name>
<dbReference type="PANTHER" id="PTHR48029">
    <property type="entry name" value="NUCLEOLAR PROTEIN 8"/>
    <property type="match status" value="1"/>
</dbReference>
<dbReference type="InterPro" id="IPR035979">
    <property type="entry name" value="RBD_domain_sf"/>
</dbReference>
<dbReference type="AlphaFoldDB" id="A0A8S2B329"/>
<keyword evidence="6" id="KW-1185">Reference proteome</keyword>
<accession>A0A8S2B329</accession>
<evidence type="ECO:0000256" key="3">
    <source>
        <dbReference type="SAM" id="MobiDB-lite"/>
    </source>
</evidence>
<dbReference type="InterPro" id="IPR012677">
    <property type="entry name" value="Nucleotide-bd_a/b_plait_sf"/>
</dbReference>
<dbReference type="SUPFAM" id="SSF54928">
    <property type="entry name" value="RNA-binding domain, RBD"/>
    <property type="match status" value="1"/>
</dbReference>
<sequence>MAMAMRLPAISRAVTEVASASASAPVGLRRLFCSNASRFSFLSPQAESQTPARPQAEPSTNLFVSGLSKRTTSEGLRTAFAQFGEVADAKVVTDRVSGYSKGFGFVRYATLEDSAKGIAGMDGKFLDGWVIFAEYARPREQSQPYQPQNNMSRPPYYGNR</sequence>
<organism evidence="5 6">
    <name type="scientific">Arabidopsis arenosa</name>
    <name type="common">Sand rock-cress</name>
    <name type="synonym">Cardaminopsis arenosa</name>
    <dbReference type="NCBI Taxonomy" id="38785"/>
    <lineage>
        <taxon>Eukaryota</taxon>
        <taxon>Viridiplantae</taxon>
        <taxon>Streptophyta</taxon>
        <taxon>Embryophyta</taxon>
        <taxon>Tracheophyta</taxon>
        <taxon>Spermatophyta</taxon>
        <taxon>Magnoliopsida</taxon>
        <taxon>eudicotyledons</taxon>
        <taxon>Gunneridae</taxon>
        <taxon>Pentapetalae</taxon>
        <taxon>rosids</taxon>
        <taxon>malvids</taxon>
        <taxon>Brassicales</taxon>
        <taxon>Brassicaceae</taxon>
        <taxon>Camelineae</taxon>
        <taxon>Arabidopsis</taxon>
    </lineage>
</organism>
<feature type="region of interest" description="Disordered" evidence="3">
    <location>
        <begin position="140"/>
        <end position="160"/>
    </location>
</feature>
<dbReference type="Proteomes" id="UP000682877">
    <property type="component" value="Chromosome 8"/>
</dbReference>
<evidence type="ECO:0000259" key="4">
    <source>
        <dbReference type="PROSITE" id="PS50102"/>
    </source>
</evidence>
<reference evidence="5" key="1">
    <citation type="submission" date="2021-01" db="EMBL/GenBank/DDBJ databases">
        <authorList>
            <person name="Bezrukov I."/>
        </authorList>
    </citation>
    <scope>NUCLEOTIDE SEQUENCE</scope>
</reference>
<dbReference type="PROSITE" id="PS50102">
    <property type="entry name" value="RRM"/>
    <property type="match status" value="1"/>
</dbReference>
<dbReference type="GO" id="GO:0003723">
    <property type="term" value="F:RNA binding"/>
    <property type="evidence" value="ECO:0007669"/>
    <property type="project" value="UniProtKB-UniRule"/>
</dbReference>
<feature type="domain" description="RRM" evidence="4">
    <location>
        <begin position="60"/>
        <end position="138"/>
    </location>
</feature>
<evidence type="ECO:0000256" key="2">
    <source>
        <dbReference type="PROSITE-ProRule" id="PRU00176"/>
    </source>
</evidence>
<dbReference type="GO" id="GO:0005739">
    <property type="term" value="C:mitochondrion"/>
    <property type="evidence" value="ECO:0007669"/>
    <property type="project" value="TreeGrafter"/>
</dbReference>
<dbReference type="PANTHER" id="PTHR48029:SF1">
    <property type="entry name" value="NUCLEOLAR PROTEIN 8"/>
    <property type="match status" value="1"/>
</dbReference>
<dbReference type="SMART" id="SM00360">
    <property type="entry name" value="RRM"/>
    <property type="match status" value="1"/>
</dbReference>